<evidence type="ECO:0000313" key="2">
    <source>
        <dbReference type="EMBL" id="SPE20285.1"/>
    </source>
</evidence>
<feature type="transmembrane region" description="Helical" evidence="1">
    <location>
        <begin position="128"/>
        <end position="155"/>
    </location>
</feature>
<dbReference type="EMBL" id="OKRB01000085">
    <property type="protein sequence ID" value="SPE20285.1"/>
    <property type="molecule type" value="Genomic_DNA"/>
</dbReference>
<reference evidence="3" key="1">
    <citation type="submission" date="2018-02" db="EMBL/GenBank/DDBJ databases">
        <authorList>
            <person name="Hausmann B."/>
        </authorList>
    </citation>
    <scope>NUCLEOTIDE SEQUENCE [LARGE SCALE GENOMIC DNA]</scope>
    <source>
        <strain evidence="3">Peat soil MAG SbA5</strain>
    </source>
</reference>
<dbReference type="OrthoDB" id="9890329at2"/>
<evidence type="ECO:0000313" key="3">
    <source>
        <dbReference type="Proteomes" id="UP000239735"/>
    </source>
</evidence>
<dbReference type="Proteomes" id="UP000239735">
    <property type="component" value="Unassembled WGS sequence"/>
</dbReference>
<gene>
    <name evidence="2" type="ORF">SBA5_290139</name>
</gene>
<evidence type="ECO:0000256" key="1">
    <source>
        <dbReference type="SAM" id="Phobius"/>
    </source>
</evidence>
<protein>
    <submittedName>
        <fullName evidence="2">Uncharacterized protein</fullName>
    </submittedName>
</protein>
<name>A0A2N9LBD5_9BACT</name>
<feature type="transmembrane region" description="Helical" evidence="1">
    <location>
        <begin position="208"/>
        <end position="227"/>
    </location>
</feature>
<dbReference type="AlphaFoldDB" id="A0A2N9LBD5"/>
<keyword evidence="1" id="KW-0812">Transmembrane</keyword>
<keyword evidence="1" id="KW-1133">Transmembrane helix</keyword>
<feature type="transmembrane region" description="Helical" evidence="1">
    <location>
        <begin position="86"/>
        <end position="107"/>
    </location>
</feature>
<accession>A0A2N9LBD5</accession>
<sequence>MLKLWRKTIEFFRTYPILWVPYLCADLATSCLTWLRQVSTHAIFHWVTTKHLHSVLGGDAVTTNFDHAAMVKASLLAIPVEWGTRYANACFYTMGFILTAVLVVMILRGEKPDLAIALPTLRTTPRRIFRFTLIFCALILVLTALMIAFPSSYLLNAKYHASQLLYSVTITGGELLSTSCSAWIMAPLAIALIRPIDATAVSAERKKLGRIFAAAAGTAAVVLDQLSNQLIIQLIRLMRVSHLKLDIFQPLVSLIVNFPFILLFIALALIAAEDPLEIRSDGVPGTRRLLEALMPLHFGQGREP</sequence>
<proteinExistence type="predicted"/>
<organism evidence="2 3">
    <name type="scientific">Candidatus Sulfuritelmatomonas gaucii</name>
    <dbReference type="NCBI Taxonomy" id="2043161"/>
    <lineage>
        <taxon>Bacteria</taxon>
        <taxon>Pseudomonadati</taxon>
        <taxon>Acidobacteriota</taxon>
        <taxon>Terriglobia</taxon>
        <taxon>Terriglobales</taxon>
        <taxon>Acidobacteriaceae</taxon>
        <taxon>Candidatus Sulfuritelmatomonas</taxon>
    </lineage>
</organism>
<feature type="transmembrane region" description="Helical" evidence="1">
    <location>
        <begin position="247"/>
        <end position="270"/>
    </location>
</feature>
<feature type="transmembrane region" description="Helical" evidence="1">
    <location>
        <begin position="175"/>
        <end position="196"/>
    </location>
</feature>
<keyword evidence="1" id="KW-0472">Membrane</keyword>